<sequence>MTTGIDFGTTNSVAAQWNGEYVEILELGGQGLDADWERPGFEKLYPSVVGTSSLRPGALFGWEAKLRSEQAVEACKRMLREEPLVTVGGRRFAATTAAAGVFRSMAVAAEEEAATEIGEAVITVPANATGAARFRTREAARAAGISVKTLLNEPTAAAIAYAHTLEEDGEFLVFDWGGGTMDATLLLHDDGFFDEKASRGVNKLGGLEIDARLRRMVLERAPARGKWSESERRQFALEIERNKILLSSQESVRIVTPDGNAVEIGQDEFSAEIQDLITRALDPVEECLEQARIDPGELKAVLMIGGSSQIPAVRDAVAEALDCELVGAELCHPLTAVAEGAAVCAAAMDGELKSIIRVVNTHALGTITKDRHGKREFSALIDRNQRLPQQRRKSYQPSRDGVSRLTVEVWEGDPDRPVDHPDNVKLTELTLAYPERSGAAEDGAFDLEYTYSKEGLLTVRATLQKTGLTVLDGEVRVFGDSTVPPEIERELNDLLSLCTTGRETPRPTHPQSVAAAPEPGRAAAVTTAGTPATRPTPAAMAGSRKAPEKPGAPLVVDGSNLAWNGRPPRAAGGLPSFQALQAAIKSLRFKNSDRDIHVVVDATLRHDVAPHERPLVEEAIAAGTVVQPPAGTEGRGDALVISIAEEVGGVIVSNDNFAPFQRANPWLLDVGRVLGATQSQGVWVFNPRRPNAAGAGARRS</sequence>
<feature type="region of interest" description="Disordered" evidence="8">
    <location>
        <begin position="502"/>
        <end position="521"/>
    </location>
</feature>
<proteinExistence type="inferred from homology"/>
<comment type="similarity">
    <text evidence="1 7">Belongs to the heat shock protein 70 family.</text>
</comment>
<evidence type="ECO:0000256" key="6">
    <source>
        <dbReference type="ARBA" id="ARBA00023186"/>
    </source>
</evidence>
<keyword evidence="5" id="KW-0346">Stress response</keyword>
<evidence type="ECO:0000256" key="8">
    <source>
        <dbReference type="SAM" id="MobiDB-lite"/>
    </source>
</evidence>
<dbReference type="InterPro" id="IPR043129">
    <property type="entry name" value="ATPase_NBD"/>
</dbReference>
<dbReference type="InterPro" id="IPR013126">
    <property type="entry name" value="Hsp_70_fam"/>
</dbReference>
<dbReference type="Pfam" id="PF11977">
    <property type="entry name" value="RNase_Zc3h12a"/>
    <property type="match status" value="1"/>
</dbReference>
<keyword evidence="3 7" id="KW-0547">Nucleotide-binding</keyword>
<dbReference type="PRINTS" id="PR00301">
    <property type="entry name" value="HEATSHOCK70"/>
</dbReference>
<dbReference type="Gene3D" id="2.60.34.10">
    <property type="entry name" value="Substrate Binding Domain Of DNAk, Chain A, domain 1"/>
    <property type="match status" value="1"/>
</dbReference>
<keyword evidence="11" id="KW-1185">Reference proteome</keyword>
<dbReference type="Gene3D" id="3.90.640.10">
    <property type="entry name" value="Actin, Chain A, domain 4"/>
    <property type="match status" value="1"/>
</dbReference>
<comment type="caution">
    <text evidence="10">The sequence shown here is derived from an EMBL/GenBank/DDBJ whole genome shotgun (WGS) entry which is preliminary data.</text>
</comment>
<evidence type="ECO:0000256" key="3">
    <source>
        <dbReference type="ARBA" id="ARBA00022741"/>
    </source>
</evidence>
<evidence type="ECO:0000256" key="5">
    <source>
        <dbReference type="ARBA" id="ARBA00023016"/>
    </source>
</evidence>
<feature type="region of interest" description="Disordered" evidence="8">
    <location>
        <begin position="526"/>
        <end position="551"/>
    </location>
</feature>
<feature type="domain" description="RNase NYN" evidence="9">
    <location>
        <begin position="553"/>
        <end position="666"/>
    </location>
</feature>
<evidence type="ECO:0000313" key="10">
    <source>
        <dbReference type="EMBL" id="MDT0397215.1"/>
    </source>
</evidence>
<dbReference type="InterPro" id="IPR021869">
    <property type="entry name" value="RNase_Zc3h12_NYN"/>
</dbReference>
<name>A0ABU2Q2J0_9ACTN</name>
<keyword evidence="2" id="KW-0597">Phosphoprotein</keyword>
<evidence type="ECO:0000313" key="11">
    <source>
        <dbReference type="Proteomes" id="UP001183881"/>
    </source>
</evidence>
<dbReference type="Pfam" id="PF00012">
    <property type="entry name" value="HSP70"/>
    <property type="match status" value="1"/>
</dbReference>
<keyword evidence="6" id="KW-0143">Chaperone</keyword>
<evidence type="ECO:0000259" key="9">
    <source>
        <dbReference type="Pfam" id="PF11977"/>
    </source>
</evidence>
<dbReference type="Gene3D" id="3.30.420.40">
    <property type="match status" value="2"/>
</dbReference>
<keyword evidence="4 7" id="KW-0067">ATP-binding</keyword>
<feature type="compositionally biased region" description="Low complexity" evidence="8">
    <location>
        <begin position="526"/>
        <end position="542"/>
    </location>
</feature>
<dbReference type="SUPFAM" id="SSF53067">
    <property type="entry name" value="Actin-like ATPase domain"/>
    <property type="match status" value="2"/>
</dbReference>
<dbReference type="PROSITE" id="PS01036">
    <property type="entry name" value="HSP70_3"/>
    <property type="match status" value="1"/>
</dbReference>
<evidence type="ECO:0000256" key="2">
    <source>
        <dbReference type="ARBA" id="ARBA00022553"/>
    </source>
</evidence>
<organism evidence="10 11">
    <name type="scientific">Streptomyces edwardsiae</name>
    <dbReference type="NCBI Taxonomy" id="3075527"/>
    <lineage>
        <taxon>Bacteria</taxon>
        <taxon>Bacillati</taxon>
        <taxon>Actinomycetota</taxon>
        <taxon>Actinomycetes</taxon>
        <taxon>Kitasatosporales</taxon>
        <taxon>Streptomycetaceae</taxon>
        <taxon>Streptomyces</taxon>
    </lineage>
</organism>
<reference evidence="11" key="1">
    <citation type="submission" date="2023-07" db="EMBL/GenBank/DDBJ databases">
        <title>30 novel species of actinomycetes from the DSMZ collection.</title>
        <authorList>
            <person name="Nouioui I."/>
        </authorList>
    </citation>
    <scope>NUCLEOTIDE SEQUENCE [LARGE SCALE GENOMIC DNA]</scope>
    <source>
        <strain evidence="11">DSM 41636</strain>
    </source>
</reference>
<dbReference type="InterPro" id="IPR018181">
    <property type="entry name" value="Heat_shock_70_CS"/>
</dbReference>
<dbReference type="EMBL" id="JAVRFA010000029">
    <property type="protein sequence ID" value="MDT0397215.1"/>
    <property type="molecule type" value="Genomic_DNA"/>
</dbReference>
<gene>
    <name evidence="10" type="ORF">RM705_21365</name>
</gene>
<evidence type="ECO:0000256" key="7">
    <source>
        <dbReference type="RuleBase" id="RU003322"/>
    </source>
</evidence>
<evidence type="ECO:0000256" key="4">
    <source>
        <dbReference type="ARBA" id="ARBA00022840"/>
    </source>
</evidence>
<dbReference type="SUPFAM" id="SSF100920">
    <property type="entry name" value="Heat shock protein 70kD (HSP70), peptide-binding domain"/>
    <property type="match status" value="1"/>
</dbReference>
<dbReference type="PANTHER" id="PTHR19375">
    <property type="entry name" value="HEAT SHOCK PROTEIN 70KDA"/>
    <property type="match status" value="1"/>
</dbReference>
<protein>
    <submittedName>
        <fullName evidence="10">Hsp70 family protein</fullName>
    </submittedName>
</protein>
<dbReference type="Gene3D" id="3.40.50.11980">
    <property type="match status" value="1"/>
</dbReference>
<dbReference type="InterPro" id="IPR029047">
    <property type="entry name" value="HSP70_peptide-bd_sf"/>
</dbReference>
<dbReference type="Proteomes" id="UP001183881">
    <property type="component" value="Unassembled WGS sequence"/>
</dbReference>
<evidence type="ECO:0000256" key="1">
    <source>
        <dbReference type="ARBA" id="ARBA00007381"/>
    </source>
</evidence>
<dbReference type="RefSeq" id="WP_311645887.1">
    <property type="nucleotide sequence ID" value="NZ_JAVRFA010000029.1"/>
</dbReference>
<accession>A0ABU2Q2J0</accession>